<dbReference type="Proteomes" id="UP000002358">
    <property type="component" value="Unassembled WGS sequence"/>
</dbReference>
<sequence length="199" mass="23226">MKIMLEFMARYELDATEEGDLWEYLVIKLNNAGDQRDLKAWMKTWHDLIKTAKQCSDMISNGERNHPLSNIHVRVIRLVDVKTTAHQQLPHNPNLVQQQQFDDQFQEQQVDSPIRQQLPKGLAQQQQQHQLPTTSKNFLSQLESKVIKRKTGPNDVNLHEPVEKRKMYKKSKYSQVGFAKPSGFISIKEVSIIFEWSKS</sequence>
<organism evidence="1 2">
    <name type="scientific">Nasonia vitripennis</name>
    <name type="common">Parasitic wasp</name>
    <dbReference type="NCBI Taxonomy" id="7425"/>
    <lineage>
        <taxon>Eukaryota</taxon>
        <taxon>Metazoa</taxon>
        <taxon>Ecdysozoa</taxon>
        <taxon>Arthropoda</taxon>
        <taxon>Hexapoda</taxon>
        <taxon>Insecta</taxon>
        <taxon>Pterygota</taxon>
        <taxon>Neoptera</taxon>
        <taxon>Endopterygota</taxon>
        <taxon>Hymenoptera</taxon>
        <taxon>Apocrita</taxon>
        <taxon>Proctotrupomorpha</taxon>
        <taxon>Chalcidoidea</taxon>
        <taxon>Pteromalidae</taxon>
        <taxon>Pteromalinae</taxon>
        <taxon>Nasonia</taxon>
    </lineage>
</organism>
<protein>
    <submittedName>
        <fullName evidence="1">Uncharacterized protein</fullName>
    </submittedName>
</protein>
<dbReference type="RefSeq" id="XP_031779877.1">
    <property type="nucleotide sequence ID" value="XM_031924017.1"/>
</dbReference>
<dbReference type="RefSeq" id="XP_032457389.1">
    <property type="nucleotide sequence ID" value="XM_032601498.1"/>
</dbReference>
<evidence type="ECO:0000313" key="2">
    <source>
        <dbReference type="Proteomes" id="UP000002358"/>
    </source>
</evidence>
<name>A0A7M7R0K7_NASVI</name>
<dbReference type="InParanoid" id="A0A7M7R0K7"/>
<dbReference type="GeneID" id="116416294"/>
<accession>A0A7M7R0K7</accession>
<proteinExistence type="predicted"/>
<dbReference type="EnsemblMetazoa" id="XM_031924017">
    <property type="protein sequence ID" value="XP_031779877"/>
    <property type="gene ID" value="LOC116416294"/>
</dbReference>
<keyword evidence="2" id="KW-1185">Reference proteome</keyword>
<dbReference type="AlphaFoldDB" id="A0A7M7R0K7"/>
<evidence type="ECO:0000313" key="1">
    <source>
        <dbReference type="EnsemblMetazoa" id="XP_032457389"/>
    </source>
</evidence>
<reference evidence="1" key="1">
    <citation type="submission" date="2021-01" db="UniProtKB">
        <authorList>
            <consortium name="EnsemblMetazoa"/>
        </authorList>
    </citation>
    <scope>IDENTIFICATION</scope>
</reference>
<dbReference type="EnsemblMetazoa" id="XM_032601498">
    <property type="protein sequence ID" value="XP_032457389"/>
    <property type="gene ID" value="LOC116416294"/>
</dbReference>
<dbReference type="KEGG" id="nvi:116416294"/>